<sequence length="151" mass="16075">MIYYPLHACNLPCTEPSSPPRTPSLAPTPALHRAQTPSPVTCALLLPRLALLPAPALHRAWPQSRVFCTRSPAACAPLLPPLASPRLLSAPNRLHSARRDRLHSAPPALCPCTPEPSSVLHASASLHTAPHPQSRAPAILLATVPSLPHMQ</sequence>
<gene>
    <name evidence="1" type="ORF">SLEP1_g49632</name>
</gene>
<keyword evidence="2" id="KW-1185">Reference proteome</keyword>
<protein>
    <submittedName>
        <fullName evidence="1">Uncharacterized protein</fullName>
    </submittedName>
</protein>
<dbReference type="Proteomes" id="UP001054252">
    <property type="component" value="Unassembled WGS sequence"/>
</dbReference>
<dbReference type="AlphaFoldDB" id="A0AAV5LY76"/>
<comment type="caution">
    <text evidence="1">The sequence shown here is derived from an EMBL/GenBank/DDBJ whole genome shotgun (WGS) entry which is preliminary data.</text>
</comment>
<evidence type="ECO:0000313" key="1">
    <source>
        <dbReference type="EMBL" id="GKV42195.1"/>
    </source>
</evidence>
<accession>A0AAV5LY76</accession>
<organism evidence="1 2">
    <name type="scientific">Rubroshorea leprosula</name>
    <dbReference type="NCBI Taxonomy" id="152421"/>
    <lineage>
        <taxon>Eukaryota</taxon>
        <taxon>Viridiplantae</taxon>
        <taxon>Streptophyta</taxon>
        <taxon>Embryophyta</taxon>
        <taxon>Tracheophyta</taxon>
        <taxon>Spermatophyta</taxon>
        <taxon>Magnoliopsida</taxon>
        <taxon>eudicotyledons</taxon>
        <taxon>Gunneridae</taxon>
        <taxon>Pentapetalae</taxon>
        <taxon>rosids</taxon>
        <taxon>malvids</taxon>
        <taxon>Malvales</taxon>
        <taxon>Dipterocarpaceae</taxon>
        <taxon>Rubroshorea</taxon>
    </lineage>
</organism>
<reference evidence="1 2" key="1">
    <citation type="journal article" date="2021" name="Commun. Biol.">
        <title>The genome of Shorea leprosula (Dipterocarpaceae) highlights the ecological relevance of drought in aseasonal tropical rainforests.</title>
        <authorList>
            <person name="Ng K.K.S."/>
            <person name="Kobayashi M.J."/>
            <person name="Fawcett J.A."/>
            <person name="Hatakeyama M."/>
            <person name="Paape T."/>
            <person name="Ng C.H."/>
            <person name="Ang C.C."/>
            <person name="Tnah L.H."/>
            <person name="Lee C.T."/>
            <person name="Nishiyama T."/>
            <person name="Sese J."/>
            <person name="O'Brien M.J."/>
            <person name="Copetti D."/>
            <person name="Mohd Noor M.I."/>
            <person name="Ong R.C."/>
            <person name="Putra M."/>
            <person name="Sireger I.Z."/>
            <person name="Indrioko S."/>
            <person name="Kosugi Y."/>
            <person name="Izuno A."/>
            <person name="Isagi Y."/>
            <person name="Lee S.L."/>
            <person name="Shimizu K.K."/>
        </authorList>
    </citation>
    <scope>NUCLEOTIDE SEQUENCE [LARGE SCALE GENOMIC DNA]</scope>
    <source>
        <strain evidence="1">214</strain>
    </source>
</reference>
<evidence type="ECO:0000313" key="2">
    <source>
        <dbReference type="Proteomes" id="UP001054252"/>
    </source>
</evidence>
<proteinExistence type="predicted"/>
<name>A0AAV5LY76_9ROSI</name>
<dbReference type="EMBL" id="BPVZ01000156">
    <property type="protein sequence ID" value="GKV42195.1"/>
    <property type="molecule type" value="Genomic_DNA"/>
</dbReference>